<dbReference type="EMBL" id="AMKT01000010">
    <property type="protein sequence ID" value="OXG28908.1"/>
    <property type="molecule type" value="Genomic_DNA"/>
</dbReference>
<dbReference type="GO" id="GO:0090694">
    <property type="term" value="C:Scc2-Scc4 cohesin loading complex"/>
    <property type="evidence" value="ECO:0007669"/>
    <property type="project" value="TreeGrafter"/>
</dbReference>
<evidence type="ECO:0000313" key="11">
    <source>
        <dbReference type="Proteomes" id="UP000199727"/>
    </source>
</evidence>
<feature type="region of interest" description="Disordered" evidence="8">
    <location>
        <begin position="431"/>
        <end position="464"/>
    </location>
</feature>
<dbReference type="Proteomes" id="UP000199727">
    <property type="component" value="Unassembled WGS sequence"/>
</dbReference>
<dbReference type="CDD" id="cd23958">
    <property type="entry name" value="SCC2"/>
    <property type="match status" value="1"/>
</dbReference>
<dbReference type="GO" id="GO:0071169">
    <property type="term" value="P:establishment of protein localization to chromatin"/>
    <property type="evidence" value="ECO:0007669"/>
    <property type="project" value="TreeGrafter"/>
</dbReference>
<dbReference type="InterPro" id="IPR024986">
    <property type="entry name" value="Nipped-B_C"/>
</dbReference>
<dbReference type="Pfam" id="PF12830">
    <property type="entry name" value="Nipped-B_C"/>
    <property type="match status" value="1"/>
</dbReference>
<evidence type="ECO:0000256" key="6">
    <source>
        <dbReference type="RuleBase" id="RU364107"/>
    </source>
</evidence>
<keyword evidence="3 6" id="KW-0677">Repeat</keyword>
<dbReference type="GO" id="GO:0010468">
    <property type="term" value="P:regulation of gene expression"/>
    <property type="evidence" value="ECO:0007669"/>
    <property type="project" value="InterPro"/>
</dbReference>
<feature type="compositionally biased region" description="Polar residues" evidence="8">
    <location>
        <begin position="328"/>
        <end position="347"/>
    </location>
</feature>
<dbReference type="GO" id="GO:0003682">
    <property type="term" value="F:chromatin binding"/>
    <property type="evidence" value="ECO:0007669"/>
    <property type="project" value="TreeGrafter"/>
</dbReference>
<dbReference type="PANTHER" id="PTHR21704:SF18">
    <property type="entry name" value="NIPPED-B-LIKE PROTEIN"/>
    <property type="match status" value="1"/>
</dbReference>
<feature type="region of interest" description="Disordered" evidence="8">
    <location>
        <begin position="1"/>
        <end position="44"/>
    </location>
</feature>
<feature type="compositionally biased region" description="Low complexity" evidence="8">
    <location>
        <begin position="353"/>
        <end position="363"/>
    </location>
</feature>
<feature type="compositionally biased region" description="Polar residues" evidence="8">
    <location>
        <begin position="1"/>
        <end position="12"/>
    </location>
</feature>
<feature type="domain" description="Sister chromatid cohesion C-terminal" evidence="9">
    <location>
        <begin position="1663"/>
        <end position="1838"/>
    </location>
</feature>
<dbReference type="InterPro" id="IPR033031">
    <property type="entry name" value="Scc2/Nipped-B"/>
</dbReference>
<gene>
    <name evidence="10" type="ORF">C361_00561</name>
</gene>
<dbReference type="GO" id="GO:0140588">
    <property type="term" value="P:chromatin looping"/>
    <property type="evidence" value="ECO:0007669"/>
    <property type="project" value="InterPro"/>
</dbReference>
<feature type="coiled-coil region" evidence="7">
    <location>
        <begin position="1089"/>
        <end position="1116"/>
    </location>
</feature>
<dbReference type="InterPro" id="IPR016024">
    <property type="entry name" value="ARM-type_fold"/>
</dbReference>
<dbReference type="Pfam" id="PF12765">
    <property type="entry name" value="Cohesin_HEAT"/>
    <property type="match status" value="1"/>
</dbReference>
<dbReference type="PANTHER" id="PTHR21704">
    <property type="entry name" value="NIPPED-B-LIKE PROTEIN DELANGIN SCC2-RELATED"/>
    <property type="match status" value="1"/>
</dbReference>
<comment type="caution">
    <text evidence="10">The sequence shown here is derived from an EMBL/GenBank/DDBJ whole genome shotgun (WGS) entry which is preliminary data.</text>
</comment>
<comment type="similarity">
    <text evidence="2 6">Belongs to the SCC2/Nipped-B family.</text>
</comment>
<evidence type="ECO:0000256" key="8">
    <source>
        <dbReference type="SAM" id="MobiDB-lite"/>
    </source>
</evidence>
<keyword evidence="4 6" id="KW-0539">Nucleus</keyword>
<evidence type="ECO:0000256" key="2">
    <source>
        <dbReference type="ARBA" id="ARBA00009252"/>
    </source>
</evidence>
<organism evidence="10 11">
    <name type="scientific">Cryptococcus neoformans Tu259-1</name>
    <dbReference type="NCBI Taxonomy" id="1230072"/>
    <lineage>
        <taxon>Eukaryota</taxon>
        <taxon>Fungi</taxon>
        <taxon>Dikarya</taxon>
        <taxon>Basidiomycota</taxon>
        <taxon>Agaricomycotina</taxon>
        <taxon>Tremellomycetes</taxon>
        <taxon>Tremellales</taxon>
        <taxon>Cryptococcaceae</taxon>
        <taxon>Cryptococcus</taxon>
        <taxon>Cryptococcus neoformans species complex</taxon>
    </lineage>
</organism>
<evidence type="ECO:0000256" key="1">
    <source>
        <dbReference type="ARBA" id="ARBA00004123"/>
    </source>
</evidence>
<evidence type="ECO:0000313" key="10">
    <source>
        <dbReference type="EMBL" id="OXG28908.1"/>
    </source>
</evidence>
<dbReference type="OrthoDB" id="418242at2759"/>
<feature type="compositionally biased region" description="Basic residues" evidence="8">
    <location>
        <begin position="267"/>
        <end position="277"/>
    </location>
</feature>
<feature type="compositionally biased region" description="Polar residues" evidence="8">
    <location>
        <begin position="30"/>
        <end position="44"/>
    </location>
</feature>
<dbReference type="InterPro" id="IPR026003">
    <property type="entry name" value="Cohesin_HEAT"/>
</dbReference>
<dbReference type="GO" id="GO:0061775">
    <property type="term" value="F:cohesin loader activity"/>
    <property type="evidence" value="ECO:0007669"/>
    <property type="project" value="InterPro"/>
</dbReference>
<feature type="compositionally biased region" description="Low complexity" evidence="8">
    <location>
        <begin position="278"/>
        <end position="308"/>
    </location>
</feature>
<dbReference type="GO" id="GO:1990414">
    <property type="term" value="P:replication-born double-strand break repair via sister chromatid exchange"/>
    <property type="evidence" value="ECO:0007669"/>
    <property type="project" value="TreeGrafter"/>
</dbReference>
<sequence>MASQEKMSQQRPLIQVGQAGYGPNPRSPAGQGQTNQSGRHQDPSSILSVYPFMTYAPTARVAQHLSPHHAFPQSGPPSSEIYPQYAQAFNRMEQPQTAEDWAMRQSTDMQIQQLLERQRGVYDYAQGPLPVPQHPRHYPGLSTSVANHQPQPHIAPASYSNAPSMSYNFLPAYMPPSTPTTSMHNGSCVGNSTSITPVTPSLMASSTTVHNGKQIFERFVENTLSRSMEQQLAQPVAHPEAYTQPQPQYHSPSPMIPQSHSQPFPHPHPHPHPHSHSPIHSLPQAQAQPFPQQQYSFSSQPSVQQQQFNGSATLPLARGMSPAKRPSIPSTAMRSPHPTSSIASTPTADRIMSSPALSSSPDPLGLPGPSPSKKPRGKKEISPIWAQSNNHPADGVIGMGSLSMAERSVSVSSGLSSGEEKKHKIMLKIPMHLATPQQPRKSDREEDEEEEDKLDWGDEFGKDEQGDWTMERYTSPGGNRGADMQVQMSGRTGERDTRTAWQKLHTLLENISEESDSFPANPTSRDLKLANAKYFAHISKDGTHVLLSTETMSKIIRYVIRVQSTNRRQKIGSETDGEARGWDLAAVNGLLRHLEKCIRDVDGTSAFPEDRKAVIVDEKFKKKKGKSMTGSVSPLKPVIASKSEGQDFEEEIPQTRMAQCEEALLRLRRGVAAAECCFVLLDSEGLSKQVYSEDLLSTCVQMVKEQLAQVIVPILQGMAGEKIASSTLAHVVEDELANSKKGKLPMPLSPYFHNVTISAIAQSICSTLPRLASMISRENFAFSESLIIQIVYLAKEPLFVVDPGAKKKNEREGMAIVKTLRMEALNLLRGAFARYDEQRQWIIEEVLSSLVGIPGQSHDQTHFQLANGKSIHALSALLLQLVQASAYGAMAKIRKLHSSAADMEVLDRPAEEKKDMEEEEARICAETVESAVRSATIIASYVLSKATTTKATKTSLDADYKTILGLFMDDLLTVLYRPEWPAASLYLSVFSRIMVSSLDDSKTGTEATASKTVALDYLADIAAKLKSLGMEMTGATRVAALDEVISEASIDELKKLIEAQISIRTFLNSAAHDDNSFACSLDMASVIWAQELQNGIKKARSVVEKLATEKNDEAQEMSQKLLSIGMMLKSTLRDVWMADDKLFEVNDPKQAEQAVQASISVSRGKSLQNAIDPIIHALLTALGNPIIAVRTKALRGVGNIVMVDPDVLRLPQFRFALEERLSDVSPSVRDAAVELVGKYLVQKPELATQYYPQIALRVMDTGLSVRKRVIKILKGIFATMEEKKMQIDICCKMIALTDDHDPGIKDLSTKTLTEMIFSDEGGDSATLLVDILSDYRGSYAVLEKAMNEVLKECENVGQKIRFGKTIDDLVARLIDATEQIEFDSLNHIKAIWLIASSDPSQVDTQKANVLLTYLRPPANADDQAANELLLRIFQRCIPRMPRTASTFALDLTKSLMPMISKPSGGFQALRETIGCFCAVTNYLTKDWTKVITVLRACEAKIRPIWRQAKNSPNGKVPALNQASAMMLYITALIAEGCNLDIVAKDDLAVYRELRKITPQPISEYFSQIYLDFARMHTPHSAPTICLGALFRSYPSLLQRPEIVQWMQDTFASGDMDALARLLSVIHEFLASEVKKRMEGVDTKKDVSLLIGNAKELQDSDYSTTIVQNNIEHIFECARSQHIPAQNAALDVLTFVVNQGLYSPVHTVPILVTLETAEDPIVSERALALHNTLHAKHASLIHVLYMDSAKASYQYQRSISAEPSGHRNGVALLSKWYGMLHEKRSWRHDFLKALCRAFDGDLEDQMDIGLVLYLAENLATLDYKLQEEPMTVVQALNRVVSTCSHLAALMEEAVLEGESTESLEGKKVPLGKLSGESIDASRLADASIVVGLALLVKNHLVALYHLPEDKCASHIPGKKSTIGDKPAQRRGIQVLELSRMPLARGVFSIGDFKEQQVAFSRLLQEDGTLSEKEEL</sequence>
<reference evidence="10 11" key="1">
    <citation type="submission" date="2017-06" db="EMBL/GenBank/DDBJ databases">
        <title>Global population genomics of the pathogenic fungus Cryptococcus neoformans var. grubii.</title>
        <authorList>
            <person name="Cuomo C."/>
            <person name="Litvintseva A."/>
            <person name="Chen Y."/>
            <person name="Young S."/>
            <person name="Zeng Q."/>
            <person name="Chapman S."/>
            <person name="Gujja S."/>
            <person name="Saif S."/>
            <person name="Birren B."/>
        </authorList>
    </citation>
    <scope>NUCLEOTIDE SEQUENCE [LARGE SCALE GENOMIC DNA]</scope>
    <source>
        <strain evidence="10 11">Tu259-1</strain>
    </source>
</reference>
<name>A0A854QLM4_CRYNE</name>
<comment type="subcellular location">
    <subcellularLocation>
        <location evidence="1 6">Nucleus</location>
    </subcellularLocation>
</comment>
<evidence type="ECO:0000256" key="4">
    <source>
        <dbReference type="ARBA" id="ARBA00023242"/>
    </source>
</evidence>
<keyword evidence="7" id="KW-0175">Coiled coil</keyword>
<evidence type="ECO:0000259" key="9">
    <source>
        <dbReference type="Pfam" id="PF12830"/>
    </source>
</evidence>
<feature type="compositionally biased region" description="Basic and acidic residues" evidence="8">
    <location>
        <begin position="454"/>
        <end position="464"/>
    </location>
</feature>
<protein>
    <recommendedName>
        <fullName evidence="6">Sister chromatid cohesion protein</fullName>
    </recommendedName>
</protein>
<accession>A0A854QLM4</accession>
<dbReference type="GO" id="GO:0034087">
    <property type="term" value="P:establishment of mitotic sister chromatid cohesion"/>
    <property type="evidence" value="ECO:0007669"/>
    <property type="project" value="TreeGrafter"/>
</dbReference>
<dbReference type="Gene3D" id="1.25.10.10">
    <property type="entry name" value="Leucine-rich Repeat Variant"/>
    <property type="match status" value="1"/>
</dbReference>
<dbReference type="SUPFAM" id="SSF48371">
    <property type="entry name" value="ARM repeat"/>
    <property type="match status" value="1"/>
</dbReference>
<evidence type="ECO:0000256" key="5">
    <source>
        <dbReference type="ARBA" id="ARBA00023306"/>
    </source>
</evidence>
<dbReference type="InterPro" id="IPR011989">
    <property type="entry name" value="ARM-like"/>
</dbReference>
<evidence type="ECO:0000256" key="3">
    <source>
        <dbReference type="ARBA" id="ARBA00022737"/>
    </source>
</evidence>
<proteinExistence type="inferred from homology"/>
<evidence type="ECO:0000256" key="7">
    <source>
        <dbReference type="SAM" id="Coils"/>
    </source>
</evidence>
<feature type="region of interest" description="Disordered" evidence="8">
    <location>
        <begin position="226"/>
        <end position="393"/>
    </location>
</feature>
<keyword evidence="5 6" id="KW-0131">Cell cycle</keyword>